<sequence>MLDYSFFIYREESMRNRYARSQIALHWLTLLMVILTYAAMLLRDQFPDDAVPAVKNLHFNFGVAVFVLMLIRLGLRHVKAAPPVTPGLEEWQELGARVFHWLLYVLFLTLPALGALTLAYGGKHWVLLGWPVPQWVTPDPVMRRLIKTAHETLANVGYFLIGGHALAALYHHFLRKDDTLRRMMPGK</sequence>
<evidence type="ECO:0000313" key="16">
    <source>
        <dbReference type="Proteomes" id="UP000215134"/>
    </source>
</evidence>
<keyword evidence="16" id="KW-1185">Reference proteome</keyword>
<dbReference type="GO" id="GO:0005886">
    <property type="term" value="C:plasma membrane"/>
    <property type="evidence" value="ECO:0007669"/>
    <property type="project" value="UniProtKB-SubCell"/>
</dbReference>
<gene>
    <name evidence="15" type="primary">yodB_2</name>
    <name evidence="15" type="ORF">SAMEA4384070_03531</name>
</gene>
<dbReference type="GO" id="GO:0022904">
    <property type="term" value="P:respiratory electron transport chain"/>
    <property type="evidence" value="ECO:0007669"/>
    <property type="project" value="InterPro"/>
</dbReference>
<feature type="transmembrane region" description="Helical" evidence="13">
    <location>
        <begin position="57"/>
        <end position="75"/>
    </location>
</feature>
<name>A0A240C962_SERFI</name>
<comment type="subcellular location">
    <subcellularLocation>
        <location evidence="2">Cell membrane</location>
        <topology evidence="2">Multi-pass membrane protein</topology>
    </subcellularLocation>
</comment>
<comment type="similarity">
    <text evidence="12">Belongs to the cytochrome b561 family.</text>
</comment>
<dbReference type="EMBL" id="LT906479">
    <property type="protein sequence ID" value="SNW03793.1"/>
    <property type="molecule type" value="Genomic_DNA"/>
</dbReference>
<dbReference type="InterPro" id="IPR052168">
    <property type="entry name" value="Cytochrome_b561_oxidase"/>
</dbReference>
<evidence type="ECO:0000256" key="10">
    <source>
        <dbReference type="ARBA" id="ARBA00023004"/>
    </source>
</evidence>
<evidence type="ECO:0000256" key="6">
    <source>
        <dbReference type="ARBA" id="ARBA00022692"/>
    </source>
</evidence>
<dbReference type="SUPFAM" id="SSF81342">
    <property type="entry name" value="Transmembrane di-heme cytochromes"/>
    <property type="match status" value="1"/>
</dbReference>
<keyword evidence="5" id="KW-0349">Heme</keyword>
<keyword evidence="8" id="KW-0249">Electron transport</keyword>
<dbReference type="AlphaFoldDB" id="A0A240C962"/>
<keyword evidence="9 13" id="KW-1133">Transmembrane helix</keyword>
<evidence type="ECO:0000259" key="14">
    <source>
        <dbReference type="Pfam" id="PF01292"/>
    </source>
</evidence>
<protein>
    <submittedName>
        <fullName evidence="15">Cytochrome b561 homolog 1</fullName>
    </submittedName>
</protein>
<evidence type="ECO:0000256" key="4">
    <source>
        <dbReference type="ARBA" id="ARBA00022475"/>
    </source>
</evidence>
<evidence type="ECO:0000256" key="11">
    <source>
        <dbReference type="ARBA" id="ARBA00023136"/>
    </source>
</evidence>
<feature type="transmembrane region" description="Helical" evidence="13">
    <location>
        <begin position="23"/>
        <end position="42"/>
    </location>
</feature>
<dbReference type="GO" id="GO:0020037">
    <property type="term" value="F:heme binding"/>
    <property type="evidence" value="ECO:0007669"/>
    <property type="project" value="TreeGrafter"/>
</dbReference>
<feature type="transmembrane region" description="Helical" evidence="13">
    <location>
        <begin position="101"/>
        <end position="121"/>
    </location>
</feature>
<evidence type="ECO:0000256" key="5">
    <source>
        <dbReference type="ARBA" id="ARBA00022617"/>
    </source>
</evidence>
<evidence type="ECO:0000256" key="7">
    <source>
        <dbReference type="ARBA" id="ARBA00022723"/>
    </source>
</evidence>
<accession>A0A240C962</accession>
<evidence type="ECO:0000313" key="15">
    <source>
        <dbReference type="EMBL" id="SNW03793.1"/>
    </source>
</evidence>
<evidence type="ECO:0000256" key="2">
    <source>
        <dbReference type="ARBA" id="ARBA00004651"/>
    </source>
</evidence>
<keyword evidence="6 13" id="KW-0812">Transmembrane</keyword>
<evidence type="ECO:0000256" key="3">
    <source>
        <dbReference type="ARBA" id="ARBA00022448"/>
    </source>
</evidence>
<evidence type="ECO:0000256" key="12">
    <source>
        <dbReference type="ARBA" id="ARBA00037975"/>
    </source>
</evidence>
<dbReference type="PANTHER" id="PTHR30529:SF3">
    <property type="entry name" value="CYTOCHROME B561 HOMOLOG 1"/>
    <property type="match status" value="1"/>
</dbReference>
<dbReference type="InterPro" id="IPR011577">
    <property type="entry name" value="Cyt_b561_bac/Ni-Hgenase"/>
</dbReference>
<dbReference type="PANTHER" id="PTHR30529">
    <property type="entry name" value="CYTOCHROME B561"/>
    <property type="match status" value="1"/>
</dbReference>
<organism evidence="15 16">
    <name type="scientific">Serratia ficaria</name>
    <dbReference type="NCBI Taxonomy" id="61651"/>
    <lineage>
        <taxon>Bacteria</taxon>
        <taxon>Pseudomonadati</taxon>
        <taxon>Pseudomonadota</taxon>
        <taxon>Gammaproteobacteria</taxon>
        <taxon>Enterobacterales</taxon>
        <taxon>Yersiniaceae</taxon>
        <taxon>Serratia</taxon>
    </lineage>
</organism>
<evidence type="ECO:0000256" key="9">
    <source>
        <dbReference type="ARBA" id="ARBA00022989"/>
    </source>
</evidence>
<dbReference type="GO" id="GO:0009055">
    <property type="term" value="F:electron transfer activity"/>
    <property type="evidence" value="ECO:0007669"/>
    <property type="project" value="InterPro"/>
</dbReference>
<evidence type="ECO:0000256" key="13">
    <source>
        <dbReference type="SAM" id="Phobius"/>
    </source>
</evidence>
<dbReference type="KEGG" id="sfj:SAMEA4384070_3531"/>
<feature type="transmembrane region" description="Helical" evidence="13">
    <location>
        <begin position="156"/>
        <end position="174"/>
    </location>
</feature>
<reference evidence="15 16" key="1">
    <citation type="submission" date="2017-06" db="EMBL/GenBank/DDBJ databases">
        <authorList>
            <consortium name="Pathogen Informatics"/>
        </authorList>
    </citation>
    <scope>NUCLEOTIDE SEQUENCE [LARGE SCALE GENOMIC DNA]</scope>
    <source>
        <strain evidence="15 16">NCTC12148</strain>
    </source>
</reference>
<keyword evidence="7" id="KW-0479">Metal-binding</keyword>
<proteinExistence type="inferred from homology"/>
<keyword evidence="4" id="KW-1003">Cell membrane</keyword>
<dbReference type="Pfam" id="PF01292">
    <property type="entry name" value="Ni_hydr_CYTB"/>
    <property type="match status" value="1"/>
</dbReference>
<dbReference type="GO" id="GO:0046872">
    <property type="term" value="F:metal ion binding"/>
    <property type="evidence" value="ECO:0007669"/>
    <property type="project" value="UniProtKB-KW"/>
</dbReference>
<evidence type="ECO:0000256" key="8">
    <source>
        <dbReference type="ARBA" id="ARBA00022982"/>
    </source>
</evidence>
<keyword evidence="10" id="KW-0408">Iron</keyword>
<evidence type="ECO:0000256" key="1">
    <source>
        <dbReference type="ARBA" id="ARBA00001970"/>
    </source>
</evidence>
<keyword evidence="3" id="KW-0813">Transport</keyword>
<comment type="cofactor">
    <cofactor evidence="1">
        <name>heme b</name>
        <dbReference type="ChEBI" id="CHEBI:60344"/>
    </cofactor>
</comment>
<keyword evidence="11 13" id="KW-0472">Membrane</keyword>
<feature type="domain" description="Cytochrome b561 bacterial/Ni-hydrogenase" evidence="14">
    <location>
        <begin position="17"/>
        <end position="186"/>
    </location>
</feature>
<dbReference type="InterPro" id="IPR016174">
    <property type="entry name" value="Di-haem_cyt_TM"/>
</dbReference>
<dbReference type="Proteomes" id="UP000215134">
    <property type="component" value="Chromosome 1"/>
</dbReference>